<accession>A0A0R1WNF1</accession>
<feature type="coiled-coil region" evidence="2">
    <location>
        <begin position="240"/>
        <end position="267"/>
    </location>
</feature>
<sequence>MAKEHKKLYKAGKNWLVATLFAVAAGTALATTSVHADTTEQGQPVATDTVTGQLTANNSVTVQSVATNSSVNGSYDGYPTVNGSVSDWLDTQNTNASTAEEQQKVVAARQVAIKQDQEQVGQQQETYDSANRNYQSAQASYNHSLKFARENEYSLYKSSYDEANQEYQKLSAEIQPANRSAKEERFKQLTQLLNNIDPKLLADDYLTHYRADLQYYLKVAEEDHHDMTRYHKTEDQYDEWKNLKVNLANLDKDYQQAKTNYEFAKKQLDQEVVWLNNEKEFNDYFTYTKDGKTLWNSLTEAKNELDSAQLLLQQYQQRLTNDQAKLKKEQNHLNQLMNYQPVKLVVQYLNPQGQVIATQTFTGKSGDPVAPGFVHAPAGYQFDPSDNSWKSWRFGDDDDTIQIYVTPTSSIPDTPTTDDQQYTVKIDFINMQEEVIGTQTVTGKAGTRFNLNPPAGYMFDTSDESMYDNKIPNQDFHMSIVVYPVNNHTVDLSQNNGWLDSYSAQNGKLHLVGWHVSSASADYQYPYIIVLDNGREVGRAQAQLVDRPDVDRLYPNTNGRQAAGFIADVDIPTYAYGDRLTVIARFSNDPAGNGQYQDYYFNNLNPVTDLNANKASLDGYHLSTNSRNGNIQLNVVGWHAAGRSVTEGSHWLILFDNTTNSEIQRVKLSNADNYVVSRPDVAHAFPGIANSGQSGFDGTFTLSRAELGHNLSVIARYSDDAVNGEGNRTDCWLAVPRLVNSQVNAGWVDNYHAERGTNGTGIDLVVSGWHVAGNSLTQPYHWVILYDNDTHQEVVRMPIKGQASDFYGNSHFATQPILRPDVARQYQNVLDSNRSGFEARFALLQSTSQHSLSIISRYSDDATNGEGNHTDYWMPAMRLDQGNHANLDNISLSGNQLHVSGWHATNQMGTDEHVIILYDATQHRELGRQTVARLARPDVAKAFPTIYNAADSGFSAAFDFQPEMAHDQIQIISRWTSAGNENSDYVDYWFAPQLLVSDQSNRASLDGFSLNDGQLTATGWHASNQALGKQYHYVILFDQTAGHEVSRVETPLVQRPDVARAFPTILNAGESGFNVNFAFDPAQLDGHRLAIVSRWTTDPAGNGNATDYWFAPQTFTVAQPTSRAVRGTGDGVGALDKWAVFVNPALGYDNPNRICFFASGWHASNAATGRPYHDIMLIDNTTGQQVGGAAYGNPMLPARDTSRPDIDHLYGSQYQNAGESGFKISLQTPQFTFGHRYTLISRYAANEDGNDAVQQSYYLGQINQDMVNYGDGSDFFN</sequence>
<proteinExistence type="predicted"/>
<keyword evidence="1 3" id="KW-0732">Signal</keyword>
<evidence type="ECO:0000256" key="1">
    <source>
        <dbReference type="ARBA" id="ARBA00022729"/>
    </source>
</evidence>
<gene>
    <name evidence="4" type="ORF">FC49_GL001737</name>
</gene>
<dbReference type="Proteomes" id="UP000050973">
    <property type="component" value="Unassembled WGS sequence"/>
</dbReference>
<dbReference type="Pfam" id="PF19258">
    <property type="entry name" value="KxYKxGKxW_sig"/>
    <property type="match status" value="1"/>
</dbReference>
<dbReference type="InterPro" id="IPR022263">
    <property type="entry name" value="KxYKxGKxW"/>
</dbReference>
<evidence type="ECO:0000313" key="4">
    <source>
        <dbReference type="EMBL" id="KRM15820.1"/>
    </source>
</evidence>
<organism evidence="4 5">
    <name type="scientific">Limosilactobacillus oris DSM 4864</name>
    <dbReference type="NCBI Taxonomy" id="1423779"/>
    <lineage>
        <taxon>Bacteria</taxon>
        <taxon>Bacillati</taxon>
        <taxon>Bacillota</taxon>
        <taxon>Bacilli</taxon>
        <taxon>Lactobacillales</taxon>
        <taxon>Lactobacillaceae</taxon>
        <taxon>Limosilactobacillus</taxon>
    </lineage>
</organism>
<dbReference type="AlphaFoldDB" id="A0A0R1WNF1"/>
<keyword evidence="2" id="KW-0175">Coiled coil</keyword>
<feature type="coiled-coil region" evidence="2">
    <location>
        <begin position="113"/>
        <end position="180"/>
    </location>
</feature>
<feature type="coiled-coil region" evidence="2">
    <location>
        <begin position="298"/>
        <end position="332"/>
    </location>
</feature>
<comment type="caution">
    <text evidence="4">The sequence shown here is derived from an EMBL/GenBank/DDBJ whole genome shotgun (WGS) entry which is preliminary data.</text>
</comment>
<feature type="signal peptide" evidence="3">
    <location>
        <begin position="1"/>
        <end position="30"/>
    </location>
</feature>
<dbReference type="EMBL" id="AZGE01000007">
    <property type="protein sequence ID" value="KRM15820.1"/>
    <property type="molecule type" value="Genomic_DNA"/>
</dbReference>
<dbReference type="RefSeq" id="WP_056984381.1">
    <property type="nucleotide sequence ID" value="NZ_AZGE01000007.1"/>
</dbReference>
<evidence type="ECO:0000313" key="5">
    <source>
        <dbReference type="Proteomes" id="UP000050973"/>
    </source>
</evidence>
<dbReference type="PATRIC" id="fig|1423779.3.peg.1801"/>
<dbReference type="NCBIfam" id="TIGR03715">
    <property type="entry name" value="KxYKxGKxW"/>
    <property type="match status" value="1"/>
</dbReference>
<name>A0A0R1WNF1_9LACO</name>
<protein>
    <submittedName>
        <fullName evidence="4">KxYKxGKxW signal domain protein</fullName>
    </submittedName>
</protein>
<evidence type="ECO:0000256" key="3">
    <source>
        <dbReference type="SAM" id="SignalP"/>
    </source>
</evidence>
<evidence type="ECO:0000256" key="2">
    <source>
        <dbReference type="SAM" id="Coils"/>
    </source>
</evidence>
<feature type="chain" id="PRO_5039472193" evidence="3">
    <location>
        <begin position="31"/>
        <end position="1277"/>
    </location>
</feature>
<reference evidence="4 5" key="1">
    <citation type="journal article" date="2015" name="Genome Announc.">
        <title>Expanding the biotechnology potential of lactobacilli through comparative genomics of 213 strains and associated genera.</title>
        <authorList>
            <person name="Sun Z."/>
            <person name="Harris H.M."/>
            <person name="McCann A."/>
            <person name="Guo C."/>
            <person name="Argimon S."/>
            <person name="Zhang W."/>
            <person name="Yang X."/>
            <person name="Jeffery I.B."/>
            <person name="Cooney J.C."/>
            <person name="Kagawa T.F."/>
            <person name="Liu W."/>
            <person name="Song Y."/>
            <person name="Salvetti E."/>
            <person name="Wrobel A."/>
            <person name="Rasinkangas P."/>
            <person name="Parkhill J."/>
            <person name="Rea M.C."/>
            <person name="O'Sullivan O."/>
            <person name="Ritari J."/>
            <person name="Douillard F.P."/>
            <person name="Paul Ross R."/>
            <person name="Yang R."/>
            <person name="Briner A.E."/>
            <person name="Felis G.E."/>
            <person name="de Vos W.M."/>
            <person name="Barrangou R."/>
            <person name="Klaenhammer T.R."/>
            <person name="Caufield P.W."/>
            <person name="Cui Y."/>
            <person name="Zhang H."/>
            <person name="O'Toole P.W."/>
        </authorList>
    </citation>
    <scope>NUCLEOTIDE SEQUENCE [LARGE SCALE GENOMIC DNA]</scope>
    <source>
        <strain evidence="4 5">DSM 4864</strain>
    </source>
</reference>